<organism evidence="9 10">
    <name type="scientific">Methylomusa anaerophila</name>
    <dbReference type="NCBI Taxonomy" id="1930071"/>
    <lineage>
        <taxon>Bacteria</taxon>
        <taxon>Bacillati</taxon>
        <taxon>Bacillota</taxon>
        <taxon>Negativicutes</taxon>
        <taxon>Selenomonadales</taxon>
        <taxon>Sporomusaceae</taxon>
        <taxon>Methylomusa</taxon>
    </lineage>
</organism>
<dbReference type="EMBL" id="AP018449">
    <property type="protein sequence ID" value="BBB89831.1"/>
    <property type="molecule type" value="Genomic_DNA"/>
</dbReference>
<dbReference type="InterPro" id="IPR029041">
    <property type="entry name" value="FAD-linked_oxidoreductase-like"/>
</dbReference>
<dbReference type="Pfam" id="PF02219">
    <property type="entry name" value="MTHFR"/>
    <property type="match status" value="1"/>
</dbReference>
<dbReference type="OrthoDB" id="9803687at2"/>
<keyword evidence="4 8" id="KW-0285">Flavoprotein</keyword>
<dbReference type="RefSeq" id="WP_126306129.1">
    <property type="nucleotide sequence ID" value="NZ_AP018449.1"/>
</dbReference>
<evidence type="ECO:0000256" key="8">
    <source>
        <dbReference type="RuleBase" id="RU003862"/>
    </source>
</evidence>
<keyword evidence="5 8" id="KW-0274">FAD</keyword>
<dbReference type="CDD" id="cd00537">
    <property type="entry name" value="MTHFR"/>
    <property type="match status" value="1"/>
</dbReference>
<comment type="pathway">
    <text evidence="2 8">One-carbon metabolism; tetrahydrofolate interconversion.</text>
</comment>
<keyword evidence="10" id="KW-1185">Reference proteome</keyword>
<dbReference type="GO" id="GO:0009086">
    <property type="term" value="P:methionine biosynthetic process"/>
    <property type="evidence" value="ECO:0007669"/>
    <property type="project" value="TreeGrafter"/>
</dbReference>
<dbReference type="PANTHER" id="PTHR45754">
    <property type="entry name" value="METHYLENETETRAHYDROFOLATE REDUCTASE"/>
    <property type="match status" value="1"/>
</dbReference>
<keyword evidence="9" id="KW-0808">Transferase</keyword>
<evidence type="ECO:0000256" key="7">
    <source>
        <dbReference type="ARBA" id="ARBA00048628"/>
    </source>
</evidence>
<dbReference type="Proteomes" id="UP000276437">
    <property type="component" value="Chromosome"/>
</dbReference>
<comment type="cofactor">
    <cofactor evidence="1 8">
        <name>FAD</name>
        <dbReference type="ChEBI" id="CHEBI:57692"/>
    </cofactor>
</comment>
<gene>
    <name evidence="9" type="primary">yitJ_1</name>
    <name evidence="9" type="ORF">MAMMFC1_00465</name>
</gene>
<evidence type="ECO:0000256" key="3">
    <source>
        <dbReference type="ARBA" id="ARBA00006743"/>
    </source>
</evidence>
<dbReference type="KEGG" id="mana:MAMMFC1_00465"/>
<keyword evidence="9" id="KW-0489">Methyltransferase</keyword>
<evidence type="ECO:0000256" key="5">
    <source>
        <dbReference type="ARBA" id="ARBA00022827"/>
    </source>
</evidence>
<evidence type="ECO:0000256" key="2">
    <source>
        <dbReference type="ARBA" id="ARBA00004777"/>
    </source>
</evidence>
<comment type="catalytic activity">
    <reaction evidence="7">
        <text>(6S)-5-methyl-5,6,7,8-tetrahydrofolate + NAD(+) = (6R)-5,10-methylene-5,6,7,8-tetrahydrofolate + NADH + H(+)</text>
        <dbReference type="Rhea" id="RHEA:19821"/>
        <dbReference type="ChEBI" id="CHEBI:15378"/>
        <dbReference type="ChEBI" id="CHEBI:15636"/>
        <dbReference type="ChEBI" id="CHEBI:18608"/>
        <dbReference type="ChEBI" id="CHEBI:57540"/>
        <dbReference type="ChEBI" id="CHEBI:57945"/>
        <dbReference type="EC" id="1.5.1.54"/>
    </reaction>
    <physiologicalReaction direction="right-to-left" evidence="7">
        <dbReference type="Rhea" id="RHEA:19823"/>
    </physiologicalReaction>
</comment>
<protein>
    <recommendedName>
        <fullName evidence="8">Methylenetetrahydrofolate reductase</fullName>
    </recommendedName>
</protein>
<dbReference type="GO" id="GO:0008168">
    <property type="term" value="F:methyltransferase activity"/>
    <property type="evidence" value="ECO:0007669"/>
    <property type="project" value="UniProtKB-KW"/>
</dbReference>
<evidence type="ECO:0000313" key="10">
    <source>
        <dbReference type="Proteomes" id="UP000276437"/>
    </source>
</evidence>
<evidence type="ECO:0000313" key="9">
    <source>
        <dbReference type="EMBL" id="BBB89831.1"/>
    </source>
</evidence>
<dbReference type="GO" id="GO:0032259">
    <property type="term" value="P:methylation"/>
    <property type="evidence" value="ECO:0007669"/>
    <property type="project" value="UniProtKB-KW"/>
</dbReference>
<evidence type="ECO:0000256" key="4">
    <source>
        <dbReference type="ARBA" id="ARBA00022630"/>
    </source>
</evidence>
<proteinExistence type="inferred from homology"/>
<accession>A0A348AFI3</accession>
<reference evidence="9 10" key="1">
    <citation type="journal article" date="2018" name="Int. J. Syst. Evol. Microbiol.">
        <title>Methylomusa anaerophila gen. nov., sp. nov., an anaerobic methanol-utilizing bacterium isolated from a microbial fuel cell.</title>
        <authorList>
            <person name="Amano N."/>
            <person name="Yamamuro A."/>
            <person name="Miyahara M."/>
            <person name="Kouzuma A."/>
            <person name="Abe T."/>
            <person name="Watanabe K."/>
        </authorList>
    </citation>
    <scope>NUCLEOTIDE SEQUENCE [LARGE SCALE GENOMIC DNA]</scope>
    <source>
        <strain evidence="9 10">MMFC1</strain>
    </source>
</reference>
<dbReference type="GO" id="GO:0071949">
    <property type="term" value="F:FAD binding"/>
    <property type="evidence" value="ECO:0007669"/>
    <property type="project" value="TreeGrafter"/>
</dbReference>
<comment type="similarity">
    <text evidence="3 8">Belongs to the methylenetetrahydrofolate reductase family.</text>
</comment>
<keyword evidence="6 8" id="KW-0560">Oxidoreductase</keyword>
<name>A0A348AFI3_9FIRM</name>
<dbReference type="Gene3D" id="3.20.20.220">
    <property type="match status" value="1"/>
</dbReference>
<dbReference type="GO" id="GO:0106312">
    <property type="term" value="F:methylenetetrahydrofolate reductase (NADH) activity"/>
    <property type="evidence" value="ECO:0007669"/>
    <property type="project" value="UniProtKB-EC"/>
</dbReference>
<sequence length="327" mass="35793">MSEAAALRAPSLKTESKLEQLYAQGHFIVTGELGPPQHSDGHDLEHHAHELKDIVDAFNLTDNQTAIVRLSSIAAGVHVLKGGGVPIIQMTCRDRNRIAMQSDLLGAYSLGICDVLCLSGDHQSFGNHPTGKNVYDVDSIQLISMVKKMRDDKQFLSSAPIKAHEPRFFIGAVENPFGDPFEFRVTRLEKKINAGADFIQTQAIFDLEKFARFMEMAVARGLHQRAKITAGILPVRALRALQYMQNDVAGMEIPDSIIQRMKKAVEGKDKAEAKAAGEKEGIQIAIEMCNELKKIPGVAGIHIMPVGWEAALPEIVKGAGFLPRPKA</sequence>
<dbReference type="AlphaFoldDB" id="A0A348AFI3"/>
<dbReference type="UniPathway" id="UPA00193"/>
<evidence type="ECO:0000256" key="1">
    <source>
        <dbReference type="ARBA" id="ARBA00001974"/>
    </source>
</evidence>
<dbReference type="InterPro" id="IPR003171">
    <property type="entry name" value="Mehydrof_redctse-like"/>
</dbReference>
<dbReference type="GO" id="GO:0035999">
    <property type="term" value="P:tetrahydrofolate interconversion"/>
    <property type="evidence" value="ECO:0007669"/>
    <property type="project" value="UniProtKB-UniPathway"/>
</dbReference>
<dbReference type="PANTHER" id="PTHR45754:SF3">
    <property type="entry name" value="METHYLENETETRAHYDROFOLATE REDUCTASE (NADPH)"/>
    <property type="match status" value="1"/>
</dbReference>
<dbReference type="GO" id="GO:0005829">
    <property type="term" value="C:cytosol"/>
    <property type="evidence" value="ECO:0007669"/>
    <property type="project" value="TreeGrafter"/>
</dbReference>
<dbReference type="SUPFAM" id="SSF51730">
    <property type="entry name" value="FAD-linked oxidoreductase"/>
    <property type="match status" value="1"/>
</dbReference>
<evidence type="ECO:0000256" key="6">
    <source>
        <dbReference type="ARBA" id="ARBA00023002"/>
    </source>
</evidence>